<proteinExistence type="inferred from homology"/>
<comment type="subcellular location">
    <subcellularLocation>
        <location evidence="1">Membrane</location>
        <topology evidence="1">Lipid-anchor</topology>
    </subcellularLocation>
</comment>
<dbReference type="KEGG" id="afx:JZ786_14970"/>
<name>A0A9X7VVH1_9BACL</name>
<dbReference type="GO" id="GO:0009847">
    <property type="term" value="P:spore germination"/>
    <property type="evidence" value="ECO:0007669"/>
    <property type="project" value="InterPro"/>
</dbReference>
<dbReference type="Proteomes" id="UP000663505">
    <property type="component" value="Chromosome"/>
</dbReference>
<evidence type="ECO:0000256" key="5">
    <source>
        <dbReference type="ARBA" id="ARBA00023136"/>
    </source>
</evidence>
<evidence type="ECO:0000259" key="10">
    <source>
        <dbReference type="Pfam" id="PF25198"/>
    </source>
</evidence>
<dbReference type="InterPro" id="IPR057336">
    <property type="entry name" value="GerAC_N"/>
</dbReference>
<keyword evidence="5" id="KW-0472">Membrane</keyword>
<evidence type="ECO:0000313" key="11">
    <source>
        <dbReference type="EMBL" id="QSO45838.1"/>
    </source>
</evidence>
<dbReference type="NCBIfam" id="TIGR02887">
    <property type="entry name" value="spore_ger_x_C"/>
    <property type="match status" value="1"/>
</dbReference>
<evidence type="ECO:0000259" key="9">
    <source>
        <dbReference type="Pfam" id="PF05504"/>
    </source>
</evidence>
<organism evidence="11 12">
    <name type="scientific">Alicyclobacillus mengziensis</name>
    <dbReference type="NCBI Taxonomy" id="2931921"/>
    <lineage>
        <taxon>Bacteria</taxon>
        <taxon>Bacillati</taxon>
        <taxon>Bacillota</taxon>
        <taxon>Bacilli</taxon>
        <taxon>Bacillales</taxon>
        <taxon>Alicyclobacillaceae</taxon>
        <taxon>Alicyclobacillus</taxon>
    </lineage>
</organism>
<evidence type="ECO:0000256" key="7">
    <source>
        <dbReference type="ARBA" id="ARBA00023288"/>
    </source>
</evidence>
<accession>A0A9X7VVH1</accession>
<feature type="domain" description="Spore germination GerAC-like C-terminal" evidence="9">
    <location>
        <begin position="194"/>
        <end position="360"/>
    </location>
</feature>
<protein>
    <submittedName>
        <fullName evidence="11">Ger(X)C family spore germination protein</fullName>
    </submittedName>
</protein>
<evidence type="ECO:0000256" key="4">
    <source>
        <dbReference type="ARBA" id="ARBA00022729"/>
    </source>
</evidence>
<keyword evidence="12" id="KW-1185">Reference proteome</keyword>
<keyword evidence="4" id="KW-0732">Signal</keyword>
<dbReference type="GO" id="GO:0016020">
    <property type="term" value="C:membrane"/>
    <property type="evidence" value="ECO:0007669"/>
    <property type="project" value="UniProtKB-SubCell"/>
</dbReference>
<dbReference type="Pfam" id="PF05504">
    <property type="entry name" value="Spore_GerAC"/>
    <property type="match status" value="1"/>
</dbReference>
<evidence type="ECO:0000256" key="2">
    <source>
        <dbReference type="ARBA" id="ARBA00007886"/>
    </source>
</evidence>
<feature type="region of interest" description="Disordered" evidence="8">
    <location>
        <begin position="363"/>
        <end position="386"/>
    </location>
</feature>
<dbReference type="PANTHER" id="PTHR35789">
    <property type="entry name" value="SPORE GERMINATION PROTEIN B3"/>
    <property type="match status" value="1"/>
</dbReference>
<dbReference type="InterPro" id="IPR038501">
    <property type="entry name" value="Spore_GerAC_C_sf"/>
</dbReference>
<evidence type="ECO:0000313" key="12">
    <source>
        <dbReference type="Proteomes" id="UP000663505"/>
    </source>
</evidence>
<evidence type="ECO:0000256" key="3">
    <source>
        <dbReference type="ARBA" id="ARBA00022544"/>
    </source>
</evidence>
<evidence type="ECO:0000256" key="8">
    <source>
        <dbReference type="SAM" id="MobiDB-lite"/>
    </source>
</evidence>
<evidence type="ECO:0000256" key="1">
    <source>
        <dbReference type="ARBA" id="ARBA00004635"/>
    </source>
</evidence>
<dbReference type="AlphaFoldDB" id="A0A9X7VVH1"/>
<gene>
    <name evidence="11" type="ORF">JZ786_14970</name>
</gene>
<keyword evidence="7" id="KW-0449">Lipoprotein</keyword>
<dbReference type="Pfam" id="PF25198">
    <property type="entry name" value="Spore_GerAC_N"/>
    <property type="match status" value="1"/>
</dbReference>
<dbReference type="InterPro" id="IPR008844">
    <property type="entry name" value="Spore_GerAC-like"/>
</dbReference>
<keyword evidence="3" id="KW-0309">Germination</keyword>
<dbReference type="PANTHER" id="PTHR35789:SF1">
    <property type="entry name" value="SPORE GERMINATION PROTEIN B3"/>
    <property type="match status" value="1"/>
</dbReference>
<keyword evidence="6" id="KW-0564">Palmitate</keyword>
<comment type="similarity">
    <text evidence="2">Belongs to the GerABKC lipoprotein family.</text>
</comment>
<dbReference type="InterPro" id="IPR046953">
    <property type="entry name" value="Spore_GerAC-like_C"/>
</dbReference>
<evidence type="ECO:0000256" key="6">
    <source>
        <dbReference type="ARBA" id="ARBA00023139"/>
    </source>
</evidence>
<dbReference type="EMBL" id="CP071182">
    <property type="protein sequence ID" value="QSO45838.1"/>
    <property type="molecule type" value="Genomic_DNA"/>
</dbReference>
<feature type="domain" description="Spore germination protein N-terminal" evidence="10">
    <location>
        <begin position="8"/>
        <end position="184"/>
    </location>
</feature>
<dbReference type="Gene3D" id="3.30.300.210">
    <property type="entry name" value="Nutrient germinant receptor protein C, domain 3"/>
    <property type="match status" value="1"/>
</dbReference>
<sequence length="386" mass="42853">MLTGCKDLNEVDDLNIVLAMGIDETPDHQVEVSTEIVDPMGARSSSQSGSGGQRDQAKFIRHGVGKTVEEAVDRLDENVARNLFLSHNTVVIFGRAYAEAGIDRSMDYLERNLSLRRNQLWVVTDDTAAHLLEASGKPELYNALAIRSLVEQGVNKSIAINSTQLRVMRDYLRPSHAPNMAYLTVAHSELCECGVGLFDGSHFRGHLTSKDANGLLLFLGPTQQTEYTLPCSSGKSSTDLQNTFRILGTQTKVVPVMKGSEVQFSVQVRGRAEIERLCQGSKTTPDAYKEFETQISSELQQRMQHVMTKLQKDDVDSVQFATLLYRNNPAVWRKISTKWKDTFPTLTVNYDIHIQLLRNGLASKSPDTEFSPQGLPPRAGRRGSAP</sequence>
<reference evidence="11 12" key="1">
    <citation type="submission" date="2021-02" db="EMBL/GenBank/DDBJ databases">
        <title>Alicyclobacillus curvatus sp. nov. and Alicyclobacillus mengziensis sp. nov., two acidophilic bacteria isolated from acid mine drainage.</title>
        <authorList>
            <person name="Huang Y."/>
        </authorList>
    </citation>
    <scope>NUCLEOTIDE SEQUENCE [LARGE SCALE GENOMIC DNA]</scope>
    <source>
        <strain evidence="11 12">S30H14</strain>
    </source>
</reference>